<evidence type="ECO:0000256" key="1">
    <source>
        <dbReference type="ARBA" id="ARBA00022603"/>
    </source>
</evidence>
<reference evidence="10" key="2">
    <citation type="submission" date="2016-01" db="EMBL/GenBank/DDBJ databases">
        <authorList>
            <person name="Poehlein A."/>
            <person name="Schlien K."/>
            <person name="Gottschalk G."/>
            <person name="Buckel W."/>
            <person name="Daniel R."/>
        </authorList>
    </citation>
    <scope>NUCLEOTIDE SEQUENCE [LARGE SCALE GENOMIC DNA]</scope>
    <source>
        <strain evidence="10">X2</strain>
    </source>
</reference>
<dbReference type="PANTHER" id="PTHR18895">
    <property type="entry name" value="HEMK METHYLTRANSFERASE"/>
    <property type="match status" value="1"/>
</dbReference>
<dbReference type="EMBL" id="FQUA01000001">
    <property type="protein sequence ID" value="SHE34896.1"/>
    <property type="molecule type" value="Genomic_DNA"/>
</dbReference>
<dbReference type="GO" id="GO:0003676">
    <property type="term" value="F:nucleic acid binding"/>
    <property type="evidence" value="ECO:0007669"/>
    <property type="project" value="InterPro"/>
</dbReference>
<dbReference type="Proteomes" id="UP000184204">
    <property type="component" value="Unassembled WGS sequence"/>
</dbReference>
<name>A0A0X8VES0_ANAPI</name>
<dbReference type="Gene3D" id="1.10.8.10">
    <property type="entry name" value="DNA helicase RuvA subunit, C-terminal domain"/>
    <property type="match status" value="1"/>
</dbReference>
<feature type="domain" description="Release factor glutamine methyltransferase N-terminal" evidence="7">
    <location>
        <begin position="10"/>
        <end position="79"/>
    </location>
</feature>
<feature type="binding site" evidence="5">
    <location>
        <begin position="191"/>
        <end position="194"/>
    </location>
    <ligand>
        <name>substrate</name>
    </ligand>
</feature>
<dbReference type="InterPro" id="IPR002052">
    <property type="entry name" value="DNA_methylase_N6_adenine_CS"/>
</dbReference>
<dbReference type="InterPro" id="IPR019874">
    <property type="entry name" value="RF_methyltr_PrmC"/>
</dbReference>
<comment type="similarity">
    <text evidence="5">Belongs to the protein N5-glutamine methyltransferase family. PrmC subfamily.</text>
</comment>
<keyword evidence="3 5" id="KW-0949">S-adenosyl-L-methionine</keyword>
<dbReference type="AlphaFoldDB" id="A0A0X8VES0"/>
<dbReference type="KEGG" id="cpro:CPRO_28910"/>
<comment type="catalytic activity">
    <reaction evidence="4 5">
        <text>L-glutaminyl-[peptide chain release factor] + S-adenosyl-L-methionine = N(5)-methyl-L-glutaminyl-[peptide chain release factor] + S-adenosyl-L-homocysteine + H(+)</text>
        <dbReference type="Rhea" id="RHEA:42896"/>
        <dbReference type="Rhea" id="RHEA-COMP:10271"/>
        <dbReference type="Rhea" id="RHEA-COMP:10272"/>
        <dbReference type="ChEBI" id="CHEBI:15378"/>
        <dbReference type="ChEBI" id="CHEBI:30011"/>
        <dbReference type="ChEBI" id="CHEBI:57856"/>
        <dbReference type="ChEBI" id="CHEBI:59789"/>
        <dbReference type="ChEBI" id="CHEBI:61891"/>
        <dbReference type="EC" id="2.1.1.297"/>
    </reaction>
</comment>
<dbReference type="EC" id="2.1.1.297" evidence="5"/>
<dbReference type="InterPro" id="IPR029063">
    <property type="entry name" value="SAM-dependent_MTases_sf"/>
</dbReference>
<protein>
    <recommendedName>
        <fullName evidence="5">Release factor glutamine methyltransferase</fullName>
        <shortName evidence="5">RF MTase</shortName>
        <ecNumber evidence="5">2.1.1.297</ecNumber>
    </recommendedName>
    <alternativeName>
        <fullName evidence="5">N5-glutamine methyltransferase PrmC</fullName>
    </alternativeName>
    <alternativeName>
        <fullName evidence="5">Protein-(glutamine-N5) MTase PrmC</fullName>
    </alternativeName>
    <alternativeName>
        <fullName evidence="5">Protein-glutamine N-methyltransferase PrmC</fullName>
    </alternativeName>
</protein>
<dbReference type="SUPFAM" id="SSF53335">
    <property type="entry name" value="S-adenosyl-L-methionine-dependent methyltransferases"/>
    <property type="match status" value="1"/>
</dbReference>
<keyword evidence="10" id="KW-1185">Reference proteome</keyword>
<feature type="binding site" evidence="5">
    <location>
        <position position="146"/>
    </location>
    <ligand>
        <name>S-adenosyl-L-methionine</name>
        <dbReference type="ChEBI" id="CHEBI:59789"/>
    </ligand>
</feature>
<evidence type="ECO:0000259" key="6">
    <source>
        <dbReference type="Pfam" id="PF05175"/>
    </source>
</evidence>
<dbReference type="Proteomes" id="UP000068026">
    <property type="component" value="Chromosome"/>
</dbReference>
<evidence type="ECO:0000259" key="7">
    <source>
        <dbReference type="Pfam" id="PF17827"/>
    </source>
</evidence>
<dbReference type="Pfam" id="PF17827">
    <property type="entry name" value="PrmC_N"/>
    <property type="match status" value="1"/>
</dbReference>
<evidence type="ECO:0000256" key="2">
    <source>
        <dbReference type="ARBA" id="ARBA00022679"/>
    </source>
</evidence>
<dbReference type="InterPro" id="IPR007848">
    <property type="entry name" value="Small_mtfrase_dom"/>
</dbReference>
<keyword evidence="1 5" id="KW-0489">Methyltransferase</keyword>
<sequence length="291" mass="32749">MKKNKTIANALLEGKHRLQLAGKDNYAFEAELLLMEVCQISRVQLFTHGEKMILPEEEARYNDYLNQRESNRPLQYILGQCEFMGLPFYVGEGVLIPRGDTELLVETVLSMSKENNIQQVIDLGTGSGCIPICLAHYGKMNCLGVDISPKALSFARKNAEKNQAVVEWLESDLFDKVPPSWKGSFDAIISNPPYIAKAEIGTLMPEVRDFEPKNALDGGEDGLAFYQRIIKDSRHWLKNGGWLFFEIGYDQGKALLSMMMEAGFSQCTLRKDLAGLDRVVFGKLKENIDEV</sequence>
<reference evidence="9" key="3">
    <citation type="submission" date="2016-11" db="EMBL/GenBank/DDBJ databases">
        <authorList>
            <person name="Varghese N."/>
            <person name="Submissions S."/>
        </authorList>
    </citation>
    <scope>NUCLEOTIDE SEQUENCE</scope>
    <source>
        <strain evidence="9">DSM 1682</strain>
    </source>
</reference>
<evidence type="ECO:0000313" key="10">
    <source>
        <dbReference type="Proteomes" id="UP000068026"/>
    </source>
</evidence>
<dbReference type="CDD" id="cd02440">
    <property type="entry name" value="AdoMet_MTases"/>
    <property type="match status" value="1"/>
</dbReference>
<dbReference type="PROSITE" id="PS00092">
    <property type="entry name" value="N6_MTASE"/>
    <property type="match status" value="1"/>
</dbReference>
<evidence type="ECO:0000256" key="3">
    <source>
        <dbReference type="ARBA" id="ARBA00022691"/>
    </source>
</evidence>
<reference evidence="11" key="4">
    <citation type="submission" date="2016-11" db="EMBL/GenBank/DDBJ databases">
        <authorList>
            <person name="Jaros S."/>
            <person name="Januszkiewicz K."/>
            <person name="Wedrychowicz H."/>
        </authorList>
    </citation>
    <scope>NUCLEOTIDE SEQUENCE [LARGE SCALE GENOMIC DNA]</scope>
    <source>
        <strain evidence="11">DSM 1682</strain>
    </source>
</reference>
<evidence type="ECO:0000313" key="8">
    <source>
        <dbReference type="EMBL" id="AMJ42424.1"/>
    </source>
</evidence>
<comment type="function">
    <text evidence="5">Methylates the class 1 translation termination release factors RF1/PrfA and RF2/PrfB on the glutamine residue of the universally conserved GGQ motif.</text>
</comment>
<keyword evidence="2 5" id="KW-0808">Transferase</keyword>
<feature type="binding site" evidence="5">
    <location>
        <position position="191"/>
    </location>
    <ligand>
        <name>S-adenosyl-L-methionine</name>
        <dbReference type="ChEBI" id="CHEBI:59789"/>
    </ligand>
</feature>
<dbReference type="GO" id="GO:0032259">
    <property type="term" value="P:methylation"/>
    <property type="evidence" value="ECO:0007669"/>
    <property type="project" value="UniProtKB-KW"/>
</dbReference>
<dbReference type="InterPro" id="IPR004556">
    <property type="entry name" value="HemK-like"/>
</dbReference>
<gene>
    <name evidence="5 8" type="primary">prmC</name>
    <name evidence="8" type="ORF">CPRO_28910</name>
    <name evidence="9" type="ORF">SAMN02745151_00496</name>
</gene>
<dbReference type="Pfam" id="PF05175">
    <property type="entry name" value="MTS"/>
    <property type="match status" value="1"/>
</dbReference>
<dbReference type="InterPro" id="IPR050320">
    <property type="entry name" value="N5-glutamine_MTase"/>
</dbReference>
<dbReference type="OrthoDB" id="9800643at2"/>
<dbReference type="GO" id="GO:0102559">
    <property type="term" value="F:peptide chain release factor N(5)-glutamine methyltransferase activity"/>
    <property type="evidence" value="ECO:0007669"/>
    <property type="project" value="UniProtKB-EC"/>
</dbReference>
<dbReference type="Gene3D" id="3.40.50.150">
    <property type="entry name" value="Vaccinia Virus protein VP39"/>
    <property type="match status" value="1"/>
</dbReference>
<dbReference type="RefSeq" id="WP_066053214.1">
    <property type="nucleotide sequence ID" value="NZ_CP014223.1"/>
</dbReference>
<evidence type="ECO:0000313" key="11">
    <source>
        <dbReference type="Proteomes" id="UP000184204"/>
    </source>
</evidence>
<dbReference type="PANTHER" id="PTHR18895:SF74">
    <property type="entry name" value="MTRF1L RELEASE FACTOR GLUTAMINE METHYLTRANSFERASE"/>
    <property type="match status" value="1"/>
</dbReference>
<reference evidence="8 10" key="1">
    <citation type="journal article" date="2016" name="Genome Announc.">
        <title>Complete Genome Sequence of the Amino Acid-Fermenting Clostridium propionicum X2 (DSM 1682).</title>
        <authorList>
            <person name="Poehlein A."/>
            <person name="Schlien K."/>
            <person name="Chowdhury N.P."/>
            <person name="Gottschalk G."/>
            <person name="Buckel W."/>
            <person name="Daniel R."/>
        </authorList>
    </citation>
    <scope>NUCLEOTIDE SEQUENCE [LARGE SCALE GENOMIC DNA]</scope>
    <source>
        <strain evidence="8 10">X2</strain>
    </source>
</reference>
<evidence type="ECO:0000256" key="4">
    <source>
        <dbReference type="ARBA" id="ARBA00048391"/>
    </source>
</evidence>
<comment type="caution">
    <text evidence="5">Lacks conserved residue(s) required for the propagation of feature annotation.</text>
</comment>
<dbReference type="InterPro" id="IPR040758">
    <property type="entry name" value="PrmC_N"/>
</dbReference>
<evidence type="ECO:0000313" key="9">
    <source>
        <dbReference type="EMBL" id="SHE34896.1"/>
    </source>
</evidence>
<accession>A0A0X8VES0</accession>
<dbReference type="NCBIfam" id="TIGR00536">
    <property type="entry name" value="hemK_fam"/>
    <property type="match status" value="1"/>
</dbReference>
<dbReference type="HAMAP" id="MF_02126">
    <property type="entry name" value="RF_methyltr_PrmC"/>
    <property type="match status" value="1"/>
</dbReference>
<evidence type="ECO:0000256" key="5">
    <source>
        <dbReference type="HAMAP-Rule" id="MF_02126"/>
    </source>
</evidence>
<organism evidence="9 11">
    <name type="scientific">Anaerotignum propionicum DSM 1682</name>
    <dbReference type="NCBI Taxonomy" id="991789"/>
    <lineage>
        <taxon>Bacteria</taxon>
        <taxon>Bacillati</taxon>
        <taxon>Bacillota</taxon>
        <taxon>Clostridia</taxon>
        <taxon>Lachnospirales</taxon>
        <taxon>Anaerotignaceae</taxon>
        <taxon>Anaerotignum</taxon>
    </lineage>
</organism>
<dbReference type="EMBL" id="CP014223">
    <property type="protein sequence ID" value="AMJ42424.1"/>
    <property type="molecule type" value="Genomic_DNA"/>
</dbReference>
<proteinExistence type="inferred from homology"/>
<feature type="binding site" evidence="5">
    <location>
        <begin position="124"/>
        <end position="128"/>
    </location>
    <ligand>
        <name>S-adenosyl-L-methionine</name>
        <dbReference type="ChEBI" id="CHEBI:59789"/>
    </ligand>
</feature>
<feature type="domain" description="Methyltransferase small" evidence="6">
    <location>
        <begin position="101"/>
        <end position="199"/>
    </location>
</feature>
<dbReference type="NCBIfam" id="TIGR03534">
    <property type="entry name" value="RF_mod_PrmC"/>
    <property type="match status" value="1"/>
</dbReference>